<feature type="binding site" evidence="11">
    <location>
        <position position="246"/>
    </location>
    <ligand>
        <name>Zn(2+)</name>
        <dbReference type="ChEBI" id="CHEBI:29105"/>
    </ligand>
</feature>
<dbReference type="InterPro" id="IPR011615">
    <property type="entry name" value="p53_DNA-bd"/>
</dbReference>
<comment type="cofactor">
    <cofactor evidence="11">
        <name>Zn(2+)</name>
        <dbReference type="ChEBI" id="CHEBI:29105"/>
    </cofactor>
    <text evidence="11">Binds 1 zinc ion per subunit.</text>
</comment>
<dbReference type="PANTHER" id="PTHR11447:SF16">
    <property type="entry name" value="P53 PROTEIN LONG FORM VARIANT 1"/>
    <property type="match status" value="1"/>
</dbReference>
<dbReference type="GO" id="GO:0046872">
    <property type="term" value="F:metal ion binding"/>
    <property type="evidence" value="ECO:0007669"/>
    <property type="project" value="UniProtKB-KW"/>
</dbReference>
<dbReference type="Proteomes" id="UP000075884">
    <property type="component" value="Unassembled WGS sequence"/>
</dbReference>
<dbReference type="STRING" id="7168.A0A182N4N0"/>
<feature type="domain" description="p53 DNA-binding" evidence="13">
    <location>
        <begin position="103"/>
        <end position="291"/>
    </location>
</feature>
<feature type="binding site" evidence="11">
    <location>
        <position position="177"/>
    </location>
    <ligand>
        <name>Zn(2+)</name>
        <dbReference type="ChEBI" id="CHEBI:29105"/>
    </ligand>
</feature>
<dbReference type="Pfam" id="PF00870">
    <property type="entry name" value="P53"/>
    <property type="match status" value="1"/>
</dbReference>
<name>A0A182N4N0_9DIPT</name>
<dbReference type="VEuPathDB" id="VectorBase:ADIR002595"/>
<reference evidence="15" key="1">
    <citation type="submission" date="2013-03" db="EMBL/GenBank/DDBJ databases">
        <title>The Genome Sequence of Anopheles dirus WRAIR2.</title>
        <authorList>
            <consortium name="The Broad Institute Genomics Platform"/>
            <person name="Neafsey D.E."/>
            <person name="Walton C."/>
            <person name="Walker B."/>
            <person name="Young S.K."/>
            <person name="Zeng Q."/>
            <person name="Gargeya S."/>
            <person name="Fitzgerald M."/>
            <person name="Haas B."/>
            <person name="Abouelleil A."/>
            <person name="Allen A.W."/>
            <person name="Alvarado L."/>
            <person name="Arachchi H.M."/>
            <person name="Berlin A.M."/>
            <person name="Chapman S.B."/>
            <person name="Gainer-Dewar J."/>
            <person name="Goldberg J."/>
            <person name="Griggs A."/>
            <person name="Gujja S."/>
            <person name="Hansen M."/>
            <person name="Howarth C."/>
            <person name="Imamovic A."/>
            <person name="Ireland A."/>
            <person name="Larimer J."/>
            <person name="McCowan C."/>
            <person name="Murphy C."/>
            <person name="Pearson M."/>
            <person name="Poon T.W."/>
            <person name="Priest M."/>
            <person name="Roberts A."/>
            <person name="Saif S."/>
            <person name="Shea T."/>
            <person name="Sisk P."/>
            <person name="Sykes S."/>
            <person name="Wortman J."/>
            <person name="Nusbaum C."/>
            <person name="Birren B."/>
        </authorList>
    </citation>
    <scope>NUCLEOTIDE SEQUENCE [LARGE SCALE GENOMIC DNA]</scope>
    <source>
        <strain evidence="15">WRAIR2</strain>
    </source>
</reference>
<evidence type="ECO:0000256" key="8">
    <source>
        <dbReference type="ARBA" id="ARBA00023159"/>
    </source>
</evidence>
<evidence type="ECO:0000313" key="14">
    <source>
        <dbReference type="EnsemblMetazoa" id="ADIR002595-PA"/>
    </source>
</evidence>
<dbReference type="Gene3D" id="2.60.40.720">
    <property type="match status" value="1"/>
</dbReference>
<evidence type="ECO:0000256" key="6">
    <source>
        <dbReference type="ARBA" id="ARBA00023015"/>
    </source>
</evidence>
<keyword evidence="5 11" id="KW-0862">Zinc</keyword>
<dbReference type="CDD" id="cd08367">
    <property type="entry name" value="P53"/>
    <property type="match status" value="1"/>
</dbReference>
<keyword evidence="15" id="KW-1185">Reference proteome</keyword>
<evidence type="ECO:0000256" key="11">
    <source>
        <dbReference type="PIRSR" id="PIRSR602117-1"/>
    </source>
</evidence>
<dbReference type="AlphaFoldDB" id="A0A182N4N0"/>
<keyword evidence="9" id="KW-0804">Transcription</keyword>
<evidence type="ECO:0000259" key="13">
    <source>
        <dbReference type="Pfam" id="PF00870"/>
    </source>
</evidence>
<proteinExistence type="inferred from homology"/>
<dbReference type="InterPro" id="IPR008967">
    <property type="entry name" value="p53-like_TF_DNA-bd_sf"/>
</dbReference>
<dbReference type="InterPro" id="IPR002117">
    <property type="entry name" value="p53_tumour_suppressor"/>
</dbReference>
<evidence type="ECO:0000256" key="5">
    <source>
        <dbReference type="ARBA" id="ARBA00022833"/>
    </source>
</evidence>
<dbReference type="GO" id="GO:0000978">
    <property type="term" value="F:RNA polymerase II cis-regulatory region sequence-specific DNA binding"/>
    <property type="evidence" value="ECO:0007669"/>
    <property type="project" value="TreeGrafter"/>
</dbReference>
<evidence type="ECO:0000256" key="1">
    <source>
        <dbReference type="ARBA" id="ARBA00004123"/>
    </source>
</evidence>
<sequence>MSDRFFMDNNLDYCAEIFGEINTGSYPIGDDFQTLYRLDTNDLLPAETVNFPEAMMMLRSSNVAEMHYLKMDEEDTKPKLTGQYVEEMTSMTGHLKKIPILDEMSHPPHNFTVGVSGKSCSASSWCYSQPLDKLFVKKKTAVTFDVSYSRASQGCLKLRIMLVYTNPQDVYKLITRCQDDIAKDRANDYDFKQHVVRCLNPVARYTGREDGVNSEDRLGVLLDLNGVEMMQQTVPVSLEFLCQNSCPSLERRPTSLLFTLENEHGTLLGRKSISVKVCSCPKRDMDKDEKKVPGGRAASASGTKRKHAMDAISTTEQQPPPAKLACQLSIAHATPTLNDTNNKAQETPGQLANATVGQIKREHSFTTLGRSLSNLSNSSNAVDNDSSAVVLTLRLPDISSAADVALYAFKHLSSIFIGCKDEQEKERYARYLKQCGRVKRDFDRQNLVQYDDSA</sequence>
<keyword evidence="7" id="KW-0238">DNA-binding</keyword>
<dbReference type="SUPFAM" id="SSF49417">
    <property type="entry name" value="p53-like transcription factors"/>
    <property type="match status" value="1"/>
</dbReference>
<evidence type="ECO:0000256" key="2">
    <source>
        <dbReference type="ARBA" id="ARBA00006167"/>
    </source>
</evidence>
<keyword evidence="3" id="KW-0053">Apoptosis</keyword>
<comment type="subcellular location">
    <subcellularLocation>
        <location evidence="1">Nucleus</location>
    </subcellularLocation>
</comment>
<keyword evidence="6" id="KW-0805">Transcription regulation</keyword>
<evidence type="ECO:0000256" key="4">
    <source>
        <dbReference type="ARBA" id="ARBA00022723"/>
    </source>
</evidence>
<evidence type="ECO:0000313" key="15">
    <source>
        <dbReference type="Proteomes" id="UP000075884"/>
    </source>
</evidence>
<dbReference type="GO" id="GO:0006915">
    <property type="term" value="P:apoptotic process"/>
    <property type="evidence" value="ECO:0007669"/>
    <property type="project" value="UniProtKB-KW"/>
</dbReference>
<dbReference type="PANTHER" id="PTHR11447">
    <property type="entry name" value="CELLULAR TUMOR ANTIGEN P53"/>
    <property type="match status" value="1"/>
</dbReference>
<dbReference type="InterPro" id="IPR012346">
    <property type="entry name" value="p53/RUNT-type_TF_DNA-bd_sf"/>
</dbReference>
<dbReference type="PRINTS" id="PR00386">
    <property type="entry name" value="P53SUPPRESSR"/>
</dbReference>
<evidence type="ECO:0000256" key="3">
    <source>
        <dbReference type="ARBA" id="ARBA00022703"/>
    </source>
</evidence>
<evidence type="ECO:0000256" key="12">
    <source>
        <dbReference type="SAM" id="MobiDB-lite"/>
    </source>
</evidence>
<organism evidence="14 15">
    <name type="scientific">Anopheles dirus</name>
    <dbReference type="NCBI Taxonomy" id="7168"/>
    <lineage>
        <taxon>Eukaryota</taxon>
        <taxon>Metazoa</taxon>
        <taxon>Ecdysozoa</taxon>
        <taxon>Arthropoda</taxon>
        <taxon>Hexapoda</taxon>
        <taxon>Insecta</taxon>
        <taxon>Pterygota</taxon>
        <taxon>Neoptera</taxon>
        <taxon>Endopterygota</taxon>
        <taxon>Diptera</taxon>
        <taxon>Nematocera</taxon>
        <taxon>Culicoidea</taxon>
        <taxon>Culicidae</taxon>
        <taxon>Anophelinae</taxon>
        <taxon>Anopheles</taxon>
    </lineage>
</organism>
<evidence type="ECO:0000256" key="9">
    <source>
        <dbReference type="ARBA" id="ARBA00023163"/>
    </source>
</evidence>
<protein>
    <recommendedName>
        <fullName evidence="13">p53 DNA-binding domain-containing protein</fullName>
    </recommendedName>
</protein>
<keyword evidence="4 11" id="KW-0479">Metal-binding</keyword>
<keyword evidence="8" id="KW-0010">Activator</keyword>
<comment type="similarity">
    <text evidence="2">Belongs to the p53 family.</text>
</comment>
<keyword evidence="10" id="KW-0539">Nucleus</keyword>
<dbReference type="GO" id="GO:0000981">
    <property type="term" value="F:DNA-binding transcription factor activity, RNA polymerase II-specific"/>
    <property type="evidence" value="ECO:0007669"/>
    <property type="project" value="TreeGrafter"/>
</dbReference>
<dbReference type="GO" id="GO:0005634">
    <property type="term" value="C:nucleus"/>
    <property type="evidence" value="ECO:0007669"/>
    <property type="project" value="UniProtKB-SubCell"/>
</dbReference>
<accession>A0A182N4N0</accession>
<dbReference type="EnsemblMetazoa" id="ADIR002595-RA">
    <property type="protein sequence ID" value="ADIR002595-PA"/>
    <property type="gene ID" value="ADIR002595"/>
</dbReference>
<reference evidence="14" key="2">
    <citation type="submission" date="2020-05" db="UniProtKB">
        <authorList>
            <consortium name="EnsemblMetazoa"/>
        </authorList>
    </citation>
    <scope>IDENTIFICATION</scope>
    <source>
        <strain evidence="14">WRAIR2</strain>
    </source>
</reference>
<evidence type="ECO:0000256" key="10">
    <source>
        <dbReference type="ARBA" id="ARBA00023242"/>
    </source>
</evidence>
<feature type="region of interest" description="Disordered" evidence="12">
    <location>
        <begin position="284"/>
        <end position="321"/>
    </location>
</feature>
<evidence type="ECO:0000256" key="7">
    <source>
        <dbReference type="ARBA" id="ARBA00023125"/>
    </source>
</evidence>
<feature type="binding site" evidence="11">
    <location>
        <position position="242"/>
    </location>
    <ligand>
        <name>Zn(2+)</name>
        <dbReference type="ChEBI" id="CHEBI:29105"/>
    </ligand>
</feature>